<feature type="region of interest" description="Disordered" evidence="1">
    <location>
        <begin position="321"/>
        <end position="366"/>
    </location>
</feature>
<name>A0A1W9NVZ0_UNCC3</name>
<sequence length="439" mass="47394">MKRATKFILVFFAVLLAGGSLFALPAMAIEDNDDLVVEYLTDTGWKKWLPGEDSFPIFEEGNFLPGDTATSLIKVTNNTNQPQNIAIEAIRWPGFPNPEDVPDRDLSRALEITISQQGGSDIYGGSAGKKTLFNFYQDGEILLTEGLAGNGGQVIYNFQISFPKEEGDQWQEATTNFDILVGFQGEEGGGSGGSGGSGGTGGGGGGGLPPGLTIQYEKTRCVSDTSVIIEWLTSYKSTSRVIYSTTPGTFDLSAGEPNYGYPFWTEEEDNTPPIKENGVTYHTVALTGLAPNTTYYYRCVSHASPPTITTEHSFTTLAPGEGQSCVPCETPPSPSEAPTGGEEGGEEGGEGGEPPASPIVKTPAAEAVPEQPAQELSFLKYFSHYIDCFVYPIKKEEKTRREEVYGFDCRFACFSCSNNSIQVLVPAYSNTFIDRMPYL</sequence>
<dbReference type="STRING" id="1968527.B5M47_03885"/>
<feature type="domain" description="Purple acid phosphatase N-terminal" evidence="3">
    <location>
        <begin position="224"/>
        <end position="316"/>
    </location>
</feature>
<proteinExistence type="predicted"/>
<reference evidence="5" key="1">
    <citation type="submission" date="2017-03" db="EMBL/GenBank/DDBJ databases">
        <title>Novel pathways for hydrocarbon cycling and metabolic interdependencies in hydrothermal sediment communities.</title>
        <authorList>
            <person name="Dombrowski N."/>
            <person name="Seitz K."/>
            <person name="Teske A."/>
            <person name="Baker B."/>
        </authorList>
    </citation>
    <scope>NUCLEOTIDE SEQUENCE [LARGE SCALE GENOMIC DNA]</scope>
</reference>
<feature type="signal peptide" evidence="2">
    <location>
        <begin position="1"/>
        <end position="28"/>
    </location>
</feature>
<protein>
    <recommendedName>
        <fullName evidence="3">Purple acid phosphatase N-terminal domain-containing protein</fullName>
    </recommendedName>
</protein>
<dbReference type="Proteomes" id="UP000192520">
    <property type="component" value="Unassembled WGS sequence"/>
</dbReference>
<feature type="region of interest" description="Disordered" evidence="1">
    <location>
        <begin position="184"/>
        <end position="210"/>
    </location>
</feature>
<evidence type="ECO:0000256" key="1">
    <source>
        <dbReference type="SAM" id="MobiDB-lite"/>
    </source>
</evidence>
<gene>
    <name evidence="4" type="ORF">B5M47_03885</name>
</gene>
<evidence type="ECO:0000313" key="4">
    <source>
        <dbReference type="EMBL" id="OQX50327.1"/>
    </source>
</evidence>
<comment type="caution">
    <text evidence="4">The sequence shown here is derived from an EMBL/GenBank/DDBJ whole genome shotgun (WGS) entry which is preliminary data.</text>
</comment>
<evidence type="ECO:0000313" key="5">
    <source>
        <dbReference type="Proteomes" id="UP000192520"/>
    </source>
</evidence>
<organism evidence="4 5">
    <name type="scientific">candidate division CPR3 bacterium 4484_211</name>
    <dbReference type="NCBI Taxonomy" id="1968527"/>
    <lineage>
        <taxon>Bacteria</taxon>
        <taxon>Bacteria division CPR3</taxon>
    </lineage>
</organism>
<dbReference type="EMBL" id="MZGJ01000036">
    <property type="protein sequence ID" value="OQX50327.1"/>
    <property type="molecule type" value="Genomic_DNA"/>
</dbReference>
<dbReference type="Gene3D" id="2.60.40.380">
    <property type="entry name" value="Purple acid phosphatase-like, N-terminal"/>
    <property type="match status" value="1"/>
</dbReference>
<dbReference type="Pfam" id="PF16656">
    <property type="entry name" value="Pur_ac_phosph_N"/>
    <property type="match status" value="1"/>
</dbReference>
<dbReference type="GO" id="GO:0003993">
    <property type="term" value="F:acid phosphatase activity"/>
    <property type="evidence" value="ECO:0007669"/>
    <property type="project" value="InterPro"/>
</dbReference>
<feature type="compositionally biased region" description="Gly residues" evidence="1">
    <location>
        <begin position="185"/>
        <end position="209"/>
    </location>
</feature>
<dbReference type="GO" id="GO:0046872">
    <property type="term" value="F:metal ion binding"/>
    <property type="evidence" value="ECO:0007669"/>
    <property type="project" value="InterPro"/>
</dbReference>
<feature type="chain" id="PRO_5012845980" description="Purple acid phosphatase N-terminal domain-containing protein" evidence="2">
    <location>
        <begin position="29"/>
        <end position="439"/>
    </location>
</feature>
<evidence type="ECO:0000256" key="2">
    <source>
        <dbReference type="SAM" id="SignalP"/>
    </source>
</evidence>
<accession>A0A1W9NVZ0</accession>
<dbReference type="InterPro" id="IPR008963">
    <property type="entry name" value="Purple_acid_Pase-like_N"/>
</dbReference>
<evidence type="ECO:0000259" key="3">
    <source>
        <dbReference type="Pfam" id="PF16656"/>
    </source>
</evidence>
<keyword evidence="2" id="KW-0732">Signal</keyword>
<dbReference type="SUPFAM" id="SSF49363">
    <property type="entry name" value="Purple acid phosphatase, N-terminal domain"/>
    <property type="match status" value="1"/>
</dbReference>
<dbReference type="AlphaFoldDB" id="A0A1W9NVZ0"/>
<dbReference type="InterPro" id="IPR015914">
    <property type="entry name" value="PAPs_N"/>
</dbReference>